<accession>A0A975G380</accession>
<dbReference type="KEGG" id="caul:KCG34_08955"/>
<sequence length="110" mass="12328">MSQVIEKPWALMRHHAGWADVFRVESETADAVTGFYPDRETVGPPVTYSVRAVLARFTTFEGAHGAREGGVAEWRKHDAAVREAEARLKEAEKIREAAWTDFLKAQGEQS</sequence>
<organism evidence="1 2">
    <name type="scientific">Phenylobacterium montanum</name>
    <dbReference type="NCBI Taxonomy" id="2823693"/>
    <lineage>
        <taxon>Bacteria</taxon>
        <taxon>Pseudomonadati</taxon>
        <taxon>Pseudomonadota</taxon>
        <taxon>Alphaproteobacteria</taxon>
        <taxon>Caulobacterales</taxon>
        <taxon>Caulobacteraceae</taxon>
        <taxon>Phenylobacterium</taxon>
    </lineage>
</organism>
<name>A0A975G380_9CAUL</name>
<reference evidence="1" key="1">
    <citation type="submission" date="2021-04" db="EMBL/GenBank/DDBJ databases">
        <title>The complete genome sequence of Caulobacter sp. S6.</title>
        <authorList>
            <person name="Tang Y."/>
            <person name="Ouyang W."/>
            <person name="Liu Q."/>
            <person name="Huang B."/>
            <person name="Guo Z."/>
            <person name="Lei P."/>
        </authorList>
    </citation>
    <scope>NUCLEOTIDE SEQUENCE</scope>
    <source>
        <strain evidence="1">S6</strain>
    </source>
</reference>
<dbReference type="Proteomes" id="UP000676409">
    <property type="component" value="Chromosome"/>
</dbReference>
<proteinExistence type="predicted"/>
<evidence type="ECO:0000313" key="2">
    <source>
        <dbReference type="Proteomes" id="UP000676409"/>
    </source>
</evidence>
<protein>
    <submittedName>
        <fullName evidence="1">Uncharacterized protein</fullName>
    </submittedName>
</protein>
<dbReference type="EMBL" id="CP073078">
    <property type="protein sequence ID" value="QUD89974.1"/>
    <property type="molecule type" value="Genomic_DNA"/>
</dbReference>
<dbReference type="AlphaFoldDB" id="A0A975G380"/>
<gene>
    <name evidence="1" type="ORF">KCG34_08955</name>
</gene>
<evidence type="ECO:0000313" key="1">
    <source>
        <dbReference type="EMBL" id="QUD89974.1"/>
    </source>
</evidence>
<keyword evidence="2" id="KW-1185">Reference proteome</keyword>
<dbReference type="RefSeq" id="WP_211940025.1">
    <property type="nucleotide sequence ID" value="NZ_CP073078.1"/>
</dbReference>